<evidence type="ECO:0000313" key="3">
    <source>
        <dbReference type="Proteomes" id="UP001209922"/>
    </source>
</evidence>
<protein>
    <submittedName>
        <fullName evidence="2">DUF3106 domain-containing protein</fullName>
    </submittedName>
</protein>
<gene>
    <name evidence="2" type="ORF">OK345_16820</name>
</gene>
<keyword evidence="1" id="KW-0732">Signal</keyword>
<reference evidence="2 3" key="1">
    <citation type="submission" date="2022-10" db="EMBL/GenBank/DDBJ databases">
        <title>Xanthomonas sp. H13-6.</title>
        <authorList>
            <person name="Liu X."/>
            <person name="Deng Z."/>
            <person name="Jiang Y."/>
            <person name="Yu T."/>
            <person name="Ai J."/>
        </authorList>
    </citation>
    <scope>NUCLEOTIDE SEQUENCE [LARGE SCALE GENOMIC DNA]</scope>
    <source>
        <strain evidence="2 3">H13-6</strain>
    </source>
</reference>
<feature type="signal peptide" evidence="1">
    <location>
        <begin position="1"/>
        <end position="19"/>
    </location>
</feature>
<name>A0ABT3K0W2_9XANT</name>
<dbReference type="InterPro" id="IPR021455">
    <property type="entry name" value="DUF3106"/>
</dbReference>
<keyword evidence="3" id="KW-1185">Reference proteome</keyword>
<dbReference type="RefSeq" id="WP_265129156.1">
    <property type="nucleotide sequence ID" value="NZ_JAPCHY010000019.1"/>
</dbReference>
<feature type="chain" id="PRO_5047215638" evidence="1">
    <location>
        <begin position="20"/>
        <end position="189"/>
    </location>
</feature>
<evidence type="ECO:0000256" key="1">
    <source>
        <dbReference type="SAM" id="SignalP"/>
    </source>
</evidence>
<evidence type="ECO:0000313" key="2">
    <source>
        <dbReference type="EMBL" id="MCW4474154.1"/>
    </source>
</evidence>
<proteinExistence type="predicted"/>
<dbReference type="Pfam" id="PF11304">
    <property type="entry name" value="DUF3106"/>
    <property type="match status" value="1"/>
</dbReference>
<dbReference type="Proteomes" id="UP001209922">
    <property type="component" value="Unassembled WGS sequence"/>
</dbReference>
<accession>A0ABT3K0W2</accession>
<dbReference type="EMBL" id="JAPCHY010000019">
    <property type="protein sequence ID" value="MCW4474154.1"/>
    <property type="molecule type" value="Genomic_DNA"/>
</dbReference>
<organism evidence="2 3">
    <name type="scientific">Xanthomonas chitinilytica</name>
    <dbReference type="NCBI Taxonomy" id="2989819"/>
    <lineage>
        <taxon>Bacteria</taxon>
        <taxon>Pseudomonadati</taxon>
        <taxon>Pseudomonadota</taxon>
        <taxon>Gammaproteobacteria</taxon>
        <taxon>Lysobacterales</taxon>
        <taxon>Lysobacteraceae</taxon>
        <taxon>Xanthomonas</taxon>
    </lineage>
</organism>
<comment type="caution">
    <text evidence="2">The sequence shown here is derived from an EMBL/GenBank/DDBJ whole genome shotgun (WGS) entry which is preliminary data.</text>
</comment>
<sequence>MPRTSLFCALLLLLPAAQAASPNRLPAIAEDASAASAEARQDPALHWSSLAPAQQRALRAEYAAWRALDESERRHVRQAATALAALPTEQRQALRARFEAQDRVHRDGWRLGPRLGALYPKLQPLFGYLPDAQREPALALLRQLDDEQLALLVLISQRTPPQERDAVRAQLLATTAATRDAWLRAKVGH</sequence>